<evidence type="ECO:0000259" key="1">
    <source>
        <dbReference type="Pfam" id="PF13482"/>
    </source>
</evidence>
<protein>
    <recommendedName>
        <fullName evidence="1">YprB ribonuclease H-like domain-containing protein</fullName>
    </recommendedName>
</protein>
<evidence type="ECO:0000313" key="2">
    <source>
        <dbReference type="EMBL" id="AKB75897.1"/>
    </source>
</evidence>
<gene>
    <name evidence="2" type="ORF">MSLAZ_2636</name>
</gene>
<name>A0A0E3S8P7_9EURY</name>
<dbReference type="InterPro" id="IPR036397">
    <property type="entry name" value="RNaseH_sf"/>
</dbReference>
<dbReference type="RefSeq" id="WP_048127776.1">
    <property type="nucleotide sequence ID" value="NZ_CP009515.1"/>
</dbReference>
<reference evidence="2 3" key="1">
    <citation type="submission" date="2014-07" db="EMBL/GenBank/DDBJ databases">
        <title>Methanogenic archaea and the global carbon cycle.</title>
        <authorList>
            <person name="Henriksen J.R."/>
            <person name="Luke J."/>
            <person name="Reinhart S."/>
            <person name="Benedict M.N."/>
            <person name="Youngblut N.D."/>
            <person name="Metcalf M.E."/>
            <person name="Whitaker R.J."/>
            <person name="Metcalf W.W."/>
        </authorList>
    </citation>
    <scope>NUCLEOTIDE SEQUENCE [LARGE SCALE GENOMIC DNA]</scope>
    <source>
        <strain evidence="2 3">Z-7289</strain>
    </source>
</reference>
<dbReference type="GO" id="GO:0003676">
    <property type="term" value="F:nucleic acid binding"/>
    <property type="evidence" value="ECO:0007669"/>
    <property type="project" value="InterPro"/>
</dbReference>
<dbReference type="EMBL" id="CP009515">
    <property type="protein sequence ID" value="AKB75897.1"/>
    <property type="molecule type" value="Genomic_DNA"/>
</dbReference>
<dbReference type="HOGENOM" id="CLU_073770_0_0_2"/>
<dbReference type="PANTHER" id="PTHR38462">
    <property type="entry name" value="EXONUCLEASE-LIKE PROTEIN"/>
    <property type="match status" value="1"/>
</dbReference>
<accession>A0A0E3S8P7</accession>
<dbReference type="PATRIC" id="fig|1434111.4.peg.3493"/>
<evidence type="ECO:0000313" key="3">
    <source>
        <dbReference type="Proteomes" id="UP000033072"/>
    </source>
</evidence>
<dbReference type="SUPFAM" id="SSF53098">
    <property type="entry name" value="Ribonuclease H-like"/>
    <property type="match status" value="1"/>
</dbReference>
<feature type="domain" description="YprB ribonuclease H-like" evidence="1">
    <location>
        <begin position="88"/>
        <end position="237"/>
    </location>
</feature>
<sequence>MLKNTYIHIPGVGKALEQKIWASGINTWDEFLEMEDRISIPSLRKTRICDEIKISSKHLAARDCFYFSQRLPSAEHWRTYSLFSDSVAFFDIETTGLSPSRDRITVVGIYNGNESKMYVRGINLDDIVEEFSKYKLLVSFNGARFDIPFIKSEFPEIEFKQLHIDLMYPLRRIGYSGGLKNIEKLLGICRSEYTDGMNGFDAVRLWRHYEKGDREALSLLLKYNREDIVNLKTIIELTYPKMVEKTLKM</sequence>
<dbReference type="Gene3D" id="3.30.420.10">
    <property type="entry name" value="Ribonuclease H-like superfamily/Ribonuclease H"/>
    <property type="match status" value="1"/>
</dbReference>
<proteinExistence type="predicted"/>
<dbReference type="KEGG" id="mls:MSLAZ_2636"/>
<dbReference type="AlphaFoldDB" id="A0A0E3S8P7"/>
<dbReference type="STRING" id="1434111.MSLAZ_2636"/>
<dbReference type="Pfam" id="PF13482">
    <property type="entry name" value="RNase_H_2"/>
    <property type="match status" value="1"/>
</dbReference>
<dbReference type="PANTHER" id="PTHR38462:SF1">
    <property type="entry name" value="YPRB RIBONUCLEASE H-LIKE DOMAIN-CONTAINING PROTEIN"/>
    <property type="match status" value="1"/>
</dbReference>
<keyword evidence="3" id="KW-1185">Reference proteome</keyword>
<organism evidence="2 3">
    <name type="scientific">Methanosarcina lacustris Z-7289</name>
    <dbReference type="NCBI Taxonomy" id="1434111"/>
    <lineage>
        <taxon>Archaea</taxon>
        <taxon>Methanobacteriati</taxon>
        <taxon>Methanobacteriota</taxon>
        <taxon>Stenosarchaea group</taxon>
        <taxon>Methanomicrobia</taxon>
        <taxon>Methanosarcinales</taxon>
        <taxon>Methanosarcinaceae</taxon>
        <taxon>Methanosarcina</taxon>
    </lineage>
</organism>
<dbReference type="InterPro" id="IPR012337">
    <property type="entry name" value="RNaseH-like_sf"/>
</dbReference>
<dbReference type="GeneID" id="24807485"/>
<dbReference type="OrthoDB" id="211024at2157"/>
<dbReference type="Proteomes" id="UP000033072">
    <property type="component" value="Chromosome"/>
</dbReference>
<dbReference type="InterPro" id="IPR038720">
    <property type="entry name" value="YprB_RNase_H-like_dom"/>
</dbReference>